<evidence type="ECO:0000313" key="1">
    <source>
        <dbReference type="EMBL" id="MPC22379.1"/>
    </source>
</evidence>
<comment type="caution">
    <text evidence="1">The sequence shown here is derived from an EMBL/GenBank/DDBJ whole genome shotgun (WGS) entry which is preliminary data.</text>
</comment>
<dbReference type="Proteomes" id="UP000324222">
    <property type="component" value="Unassembled WGS sequence"/>
</dbReference>
<reference evidence="1 2" key="1">
    <citation type="submission" date="2019-05" db="EMBL/GenBank/DDBJ databases">
        <title>Another draft genome of Portunus trituberculatus and its Hox gene families provides insights of decapod evolution.</title>
        <authorList>
            <person name="Jeong J.-H."/>
            <person name="Song I."/>
            <person name="Kim S."/>
            <person name="Choi T."/>
            <person name="Kim D."/>
            <person name="Ryu S."/>
            <person name="Kim W."/>
        </authorList>
    </citation>
    <scope>NUCLEOTIDE SEQUENCE [LARGE SCALE GENOMIC DNA]</scope>
    <source>
        <tissue evidence="1">Muscle</tissue>
    </source>
</reference>
<sequence length="60" mass="6908">MKVVMSSLMDKQDRLLTENTALKLRVAECEKFQQVPSYVDCAQTFHQGSIPHMIKRPDDV</sequence>
<accession>A0A5B7DMR6</accession>
<protein>
    <submittedName>
        <fullName evidence="1">Uncharacterized protein</fullName>
    </submittedName>
</protein>
<keyword evidence="2" id="KW-1185">Reference proteome</keyword>
<name>A0A5B7DMR6_PORTR</name>
<proteinExistence type="predicted"/>
<dbReference type="EMBL" id="VSRR010001081">
    <property type="protein sequence ID" value="MPC22379.1"/>
    <property type="molecule type" value="Genomic_DNA"/>
</dbReference>
<evidence type="ECO:0000313" key="2">
    <source>
        <dbReference type="Proteomes" id="UP000324222"/>
    </source>
</evidence>
<dbReference type="AlphaFoldDB" id="A0A5B7DMR6"/>
<gene>
    <name evidence="1" type="ORF">E2C01_015393</name>
</gene>
<organism evidence="1 2">
    <name type="scientific">Portunus trituberculatus</name>
    <name type="common">Swimming crab</name>
    <name type="synonym">Neptunus trituberculatus</name>
    <dbReference type="NCBI Taxonomy" id="210409"/>
    <lineage>
        <taxon>Eukaryota</taxon>
        <taxon>Metazoa</taxon>
        <taxon>Ecdysozoa</taxon>
        <taxon>Arthropoda</taxon>
        <taxon>Crustacea</taxon>
        <taxon>Multicrustacea</taxon>
        <taxon>Malacostraca</taxon>
        <taxon>Eumalacostraca</taxon>
        <taxon>Eucarida</taxon>
        <taxon>Decapoda</taxon>
        <taxon>Pleocyemata</taxon>
        <taxon>Brachyura</taxon>
        <taxon>Eubrachyura</taxon>
        <taxon>Portunoidea</taxon>
        <taxon>Portunidae</taxon>
        <taxon>Portuninae</taxon>
        <taxon>Portunus</taxon>
    </lineage>
</organism>